<dbReference type="SUPFAM" id="SSF55920">
    <property type="entry name" value="Creatinase/aminopeptidase"/>
    <property type="match status" value="1"/>
</dbReference>
<dbReference type="Pfam" id="PF00557">
    <property type="entry name" value="Peptidase_M24"/>
    <property type="match status" value="1"/>
</dbReference>
<name>A0A2M9C070_9MICO</name>
<organism evidence="3 4">
    <name type="scientific">Compostimonas suwonensis</name>
    <dbReference type="NCBI Taxonomy" id="1048394"/>
    <lineage>
        <taxon>Bacteria</taxon>
        <taxon>Bacillati</taxon>
        <taxon>Actinomycetota</taxon>
        <taxon>Actinomycetes</taxon>
        <taxon>Micrococcales</taxon>
        <taxon>Microbacteriaceae</taxon>
        <taxon>Compostimonas</taxon>
    </lineage>
</organism>
<dbReference type="OrthoDB" id="9806388at2"/>
<dbReference type="PANTHER" id="PTHR46112:SF2">
    <property type="entry name" value="XAA-PRO AMINOPEPTIDASE P-RELATED"/>
    <property type="match status" value="1"/>
</dbReference>
<dbReference type="Pfam" id="PF01321">
    <property type="entry name" value="Creatinase_N"/>
    <property type="match status" value="1"/>
</dbReference>
<accession>A0A2M9C070</accession>
<dbReference type="GO" id="GO:0004177">
    <property type="term" value="F:aminopeptidase activity"/>
    <property type="evidence" value="ECO:0007669"/>
    <property type="project" value="UniProtKB-KW"/>
</dbReference>
<gene>
    <name evidence="3" type="ORF">CLV54_1410</name>
</gene>
<evidence type="ECO:0000313" key="4">
    <source>
        <dbReference type="Proteomes" id="UP000230161"/>
    </source>
</evidence>
<dbReference type="InterPro" id="IPR000994">
    <property type="entry name" value="Pept_M24"/>
</dbReference>
<reference evidence="3 4" key="1">
    <citation type="submission" date="2017-11" db="EMBL/GenBank/DDBJ databases">
        <title>Genomic Encyclopedia of Archaeal and Bacterial Type Strains, Phase II (KMG-II): From Individual Species to Whole Genera.</title>
        <authorList>
            <person name="Goeker M."/>
        </authorList>
    </citation>
    <scope>NUCLEOTIDE SEQUENCE [LARGE SCALE GENOMIC DNA]</scope>
    <source>
        <strain evidence="3 4">DSM 25625</strain>
    </source>
</reference>
<keyword evidence="3" id="KW-0031">Aminopeptidase</keyword>
<dbReference type="Proteomes" id="UP000230161">
    <property type="component" value="Unassembled WGS sequence"/>
</dbReference>
<sequence>MQLESSPFTQSLPRADLERVRAAMEAQGLDAVLPFSVENVRYLTGHAPANPKLKGIFCALFCADPSLPPAFVVGQFEEHWARIRSRFDDVRTVQLWVEMDDLHDLETNRTTVVEKPVQFSREQTLAILRDLLDDRGLRGRRIGLERAMIPSALLAALEGEFTDIEFVDATHLFEDLRAIKTPGEVEALRRATQLAELGVRRIFLDADPRGKTVSQLRLEYQLAIMDAVRNDPATEGLEDMRVYISTGGGVGPIVSRNEIPVREGDVIWIDCGVQIDGLASDIGYTFSAGEPGPQTLRVADALAEGSQAGFELLRPGTSMGEVFRACEGTIRKHGLPTYTRGHHGHAVGIGIGEQAPYVTDGEERPLLPGMVMAFERPYYVRGLGGFQMEDNYVVTDDGIEIFNTLPTRLHTI</sequence>
<dbReference type="Gene3D" id="3.40.350.10">
    <property type="entry name" value="Creatinase/prolidase N-terminal domain"/>
    <property type="match status" value="1"/>
</dbReference>
<keyword evidence="4" id="KW-1185">Reference proteome</keyword>
<evidence type="ECO:0000313" key="3">
    <source>
        <dbReference type="EMBL" id="PJJ63736.1"/>
    </source>
</evidence>
<evidence type="ECO:0000259" key="2">
    <source>
        <dbReference type="Pfam" id="PF01321"/>
    </source>
</evidence>
<dbReference type="InterPro" id="IPR029149">
    <property type="entry name" value="Creatin/AminoP/Spt16_N"/>
</dbReference>
<dbReference type="PANTHER" id="PTHR46112">
    <property type="entry name" value="AMINOPEPTIDASE"/>
    <property type="match status" value="1"/>
</dbReference>
<dbReference type="EMBL" id="PGFB01000002">
    <property type="protein sequence ID" value="PJJ63736.1"/>
    <property type="molecule type" value="Genomic_DNA"/>
</dbReference>
<evidence type="ECO:0000259" key="1">
    <source>
        <dbReference type="Pfam" id="PF00557"/>
    </source>
</evidence>
<dbReference type="InterPro" id="IPR050659">
    <property type="entry name" value="Peptidase_M24B"/>
</dbReference>
<dbReference type="CDD" id="cd01066">
    <property type="entry name" value="APP_MetAP"/>
    <property type="match status" value="1"/>
</dbReference>
<proteinExistence type="predicted"/>
<dbReference type="SUPFAM" id="SSF53092">
    <property type="entry name" value="Creatinase/prolidase N-terminal domain"/>
    <property type="match status" value="1"/>
</dbReference>
<dbReference type="InterPro" id="IPR000587">
    <property type="entry name" value="Creatinase_N"/>
</dbReference>
<dbReference type="RefSeq" id="WP_100344197.1">
    <property type="nucleotide sequence ID" value="NZ_PGFB01000002.1"/>
</dbReference>
<feature type="domain" description="Creatinase N-terminal" evidence="2">
    <location>
        <begin position="17"/>
        <end position="179"/>
    </location>
</feature>
<dbReference type="AlphaFoldDB" id="A0A2M9C070"/>
<keyword evidence="3" id="KW-0378">Hydrolase</keyword>
<comment type="caution">
    <text evidence="3">The sequence shown here is derived from an EMBL/GenBank/DDBJ whole genome shotgun (WGS) entry which is preliminary data.</text>
</comment>
<feature type="domain" description="Peptidase M24" evidence="1">
    <location>
        <begin position="187"/>
        <end position="396"/>
    </location>
</feature>
<dbReference type="Gene3D" id="3.90.230.10">
    <property type="entry name" value="Creatinase/methionine aminopeptidase superfamily"/>
    <property type="match status" value="1"/>
</dbReference>
<dbReference type="InterPro" id="IPR036005">
    <property type="entry name" value="Creatinase/aminopeptidase-like"/>
</dbReference>
<keyword evidence="3" id="KW-0645">Protease</keyword>
<protein>
    <submittedName>
        <fullName evidence="3">Xaa-Pro aminopeptidase</fullName>
    </submittedName>
</protein>